<evidence type="ECO:0000313" key="2">
    <source>
        <dbReference type="EMBL" id="KAH7070834.1"/>
    </source>
</evidence>
<proteinExistence type="predicted"/>
<dbReference type="AlphaFoldDB" id="A0A8K0VSF7"/>
<dbReference type="EMBL" id="JAGMVJ010000026">
    <property type="protein sequence ID" value="KAH7070834.1"/>
    <property type="molecule type" value="Genomic_DNA"/>
</dbReference>
<keyword evidence="3" id="KW-1185">Reference proteome</keyword>
<accession>A0A8K0VSF7</accession>
<evidence type="ECO:0000256" key="1">
    <source>
        <dbReference type="SAM" id="Phobius"/>
    </source>
</evidence>
<keyword evidence="1" id="KW-0812">Transmembrane</keyword>
<name>A0A8K0VSF7_9PLEO</name>
<keyword evidence="1" id="KW-0472">Membrane</keyword>
<reference evidence="2" key="1">
    <citation type="journal article" date="2021" name="Nat. Commun.">
        <title>Genetic determinants of endophytism in the Arabidopsis root mycobiome.</title>
        <authorList>
            <person name="Mesny F."/>
            <person name="Miyauchi S."/>
            <person name="Thiergart T."/>
            <person name="Pickel B."/>
            <person name="Atanasova L."/>
            <person name="Karlsson M."/>
            <person name="Huettel B."/>
            <person name="Barry K.W."/>
            <person name="Haridas S."/>
            <person name="Chen C."/>
            <person name="Bauer D."/>
            <person name="Andreopoulos W."/>
            <person name="Pangilinan J."/>
            <person name="LaButti K."/>
            <person name="Riley R."/>
            <person name="Lipzen A."/>
            <person name="Clum A."/>
            <person name="Drula E."/>
            <person name="Henrissat B."/>
            <person name="Kohler A."/>
            <person name="Grigoriev I.V."/>
            <person name="Martin F.M."/>
            <person name="Hacquard S."/>
        </authorList>
    </citation>
    <scope>NUCLEOTIDE SEQUENCE</scope>
    <source>
        <strain evidence="2">MPI-SDFR-AT-0120</strain>
    </source>
</reference>
<gene>
    <name evidence="2" type="ORF">FB567DRAFT_612816</name>
</gene>
<organism evidence="2 3">
    <name type="scientific">Paraphoma chrysanthemicola</name>
    <dbReference type="NCBI Taxonomy" id="798071"/>
    <lineage>
        <taxon>Eukaryota</taxon>
        <taxon>Fungi</taxon>
        <taxon>Dikarya</taxon>
        <taxon>Ascomycota</taxon>
        <taxon>Pezizomycotina</taxon>
        <taxon>Dothideomycetes</taxon>
        <taxon>Pleosporomycetidae</taxon>
        <taxon>Pleosporales</taxon>
        <taxon>Pleosporineae</taxon>
        <taxon>Phaeosphaeriaceae</taxon>
        <taxon>Paraphoma</taxon>
    </lineage>
</organism>
<evidence type="ECO:0000313" key="3">
    <source>
        <dbReference type="Proteomes" id="UP000813461"/>
    </source>
</evidence>
<comment type="caution">
    <text evidence="2">The sequence shown here is derived from an EMBL/GenBank/DDBJ whole genome shotgun (WGS) entry which is preliminary data.</text>
</comment>
<protein>
    <submittedName>
        <fullName evidence="2">Uncharacterized protein</fullName>
    </submittedName>
</protein>
<feature type="transmembrane region" description="Helical" evidence="1">
    <location>
        <begin position="228"/>
        <end position="250"/>
    </location>
</feature>
<feature type="transmembrane region" description="Helical" evidence="1">
    <location>
        <begin position="256"/>
        <end position="275"/>
    </location>
</feature>
<sequence>MSFHVFSKIDLDGESPPGFTAASSSPVVASHIPRTVAYAACQFSILTIILLAHKLVRPSVTKLLYTLSSPITSRFRAPQSTNLQTFGTTIAMNVQGAVIAAVSMAVRAVLSATIFPWCYPDVHYILETTAVTLGVQGQIGDLDIILQAGTLGTKLLEDSVHLAGRILYTSINGAVTVGQALYACLNLLELRMVSMTNRHLSDETADLTKTLIKEIFTTIGFSIQTIAAYFRSIVALCAIGFHGATTIIRLSEENSYMLRCLRGFTAMALILLVVYQMYKAIKYLANNLLPRVLNAV</sequence>
<dbReference type="Proteomes" id="UP000813461">
    <property type="component" value="Unassembled WGS sequence"/>
</dbReference>
<keyword evidence="1" id="KW-1133">Transmembrane helix</keyword>
<dbReference type="OrthoDB" id="10568142at2759"/>